<proteinExistence type="predicted"/>
<accession>A0A0B4N0A4</accession>
<name>A0A0B4N0A4_9BACT</name>
<protein>
    <recommendedName>
        <fullName evidence="1">Transposase DDE domain-containing protein</fullName>
    </recommendedName>
</protein>
<dbReference type="Pfam" id="PF13701">
    <property type="entry name" value="DDE_Tnp_1_4"/>
    <property type="match status" value="1"/>
</dbReference>
<dbReference type="EMBL" id="KJ631388">
    <property type="protein sequence ID" value="AIF26015.1"/>
    <property type="molecule type" value="Genomic_DNA"/>
</dbReference>
<sequence length="434" mass="50160">MAKVAIKYDNIVPYGGIFYAMNEFKRAGLDKLVDGRLNLRCANYGYQYSDIMLAIFCVYLCGGDHIEDITTILNKYLSTAPDARIPSSDTIARGLKELSAMSIAYTSKAGNVYAHDPAMKLNSLMLDMALLLGLLKKGQGIDVDFDNEFIPAEKSDALYSYKKQRGYFPGVMTSGPLIIGIENRQGNSNVKFEQVEELTRMLDNIEAHGLYVRMFRADCGSFIKELVEELFLRTETFYLRASSCADRRQMYEQCKDWRHTTVNGQDMDVASFEFTEFLSDWHLRLVVQRTKMDAEHGERFLPGMEYMYRAILTNDHDSTEEQVIDKYNQRGACEKNFDVQNNDFGWAHLPFSTMEDNTVFLLFTAMLKNFYQYLLSKVSAIFPGIDMKSRLKRFIFAFIVVPAKWVRVARQWTLNIYTKNRWLHYWTIFNASYG</sequence>
<evidence type="ECO:0000313" key="2">
    <source>
        <dbReference type="EMBL" id="AIF26015.1"/>
    </source>
</evidence>
<evidence type="ECO:0000259" key="1">
    <source>
        <dbReference type="Pfam" id="PF13701"/>
    </source>
</evidence>
<dbReference type="AlphaFoldDB" id="A0A0B4N0A4"/>
<reference evidence="2" key="1">
    <citation type="submission" date="2014-03" db="EMBL/GenBank/DDBJ databases">
        <title>A sequence of cellulolytic fosmid clone of goat rumen metagenome.</title>
        <authorList>
            <person name="Lee K.-T."/>
            <person name="Kim J.-Y."/>
            <person name="Kim Y.-J."/>
            <person name="Ahn J.-H."/>
            <person name="Park M.-N."/>
            <person name="Kim J.-H."/>
            <person name="Kim T.-H."/>
        </authorList>
    </citation>
    <scope>NUCLEOTIDE SEQUENCE</scope>
</reference>
<feature type="domain" description="Transposase DDE" evidence="1">
    <location>
        <begin position="43"/>
        <end position="376"/>
    </location>
</feature>
<dbReference type="InterPro" id="IPR025668">
    <property type="entry name" value="Tnp_DDE_dom"/>
</dbReference>
<dbReference type="NCBIfam" id="NF033539">
    <property type="entry name" value="transpos_IS1380"/>
    <property type="match status" value="1"/>
</dbReference>
<dbReference type="InterPro" id="IPR047960">
    <property type="entry name" value="Transpos_IS1380"/>
</dbReference>
<organism evidence="2">
    <name type="scientific">uncultured bacterium Ad_113_I18_contig2</name>
    <dbReference type="NCBI Taxonomy" id="1489298"/>
    <lineage>
        <taxon>Bacteria</taxon>
        <taxon>environmental samples</taxon>
    </lineage>
</organism>